<reference evidence="2 3" key="1">
    <citation type="journal article" date="2018" name="Syst. Appl. Microbiol.">
        <title>A new symbiotic nanoarchaeote (Candidatus Nanoclepta minutus) and its host (Zestosphaera tikiterensis gen. nov., sp. nov.) from a New Zealand hot spring.</title>
        <authorList>
            <person name="St John E."/>
            <person name="Liu Y."/>
            <person name="Podar M."/>
            <person name="Stott M.B."/>
            <person name="Meneghin J."/>
            <person name="Chen Z."/>
            <person name="Lagutin K."/>
            <person name="Mitchell K."/>
            <person name="Reysenbach A.L."/>
        </authorList>
    </citation>
    <scope>NUCLEOTIDE SEQUENCE [LARGE SCALE GENOMIC DNA]</scope>
    <source>
        <strain evidence="2">NZ3</strain>
    </source>
</reference>
<dbReference type="Proteomes" id="UP000244093">
    <property type="component" value="Unassembled WGS sequence"/>
</dbReference>
<proteinExistence type="predicted"/>
<dbReference type="Gene3D" id="3.60.21.10">
    <property type="match status" value="1"/>
</dbReference>
<evidence type="ECO:0000259" key="1">
    <source>
        <dbReference type="Pfam" id="PF12850"/>
    </source>
</evidence>
<evidence type="ECO:0000313" key="3">
    <source>
        <dbReference type="Proteomes" id="UP000244093"/>
    </source>
</evidence>
<sequence length="147" mass="16854">MDNPLTKMLYDGAFSCNLESPLYGYTYPWLKNEELCSLFSAKKQFRLNARRGGCEDIPYDFIFIGHTHIPFYRSLQKLKVVNPGSVGQPRDGDFRASATLLDVDEESVKFIRIAYDVEKVITELKLLIDDSKFLDMSIALLKYGKLL</sequence>
<gene>
    <name evidence="2" type="ORF">B7O98_07675</name>
</gene>
<comment type="caution">
    <text evidence="2">The sequence shown here is derived from an EMBL/GenBank/DDBJ whole genome shotgun (WGS) entry which is preliminary data.</text>
</comment>
<feature type="domain" description="Calcineurin-like phosphoesterase" evidence="1">
    <location>
        <begin position="44"/>
        <end position="105"/>
    </location>
</feature>
<dbReference type="SUPFAM" id="SSF56300">
    <property type="entry name" value="Metallo-dependent phosphatases"/>
    <property type="match status" value="1"/>
</dbReference>
<protein>
    <recommendedName>
        <fullName evidence="1">Calcineurin-like phosphoesterase domain-containing protein</fullName>
    </recommendedName>
</protein>
<evidence type="ECO:0000313" key="2">
    <source>
        <dbReference type="EMBL" id="PUA32522.1"/>
    </source>
</evidence>
<dbReference type="InterPro" id="IPR029052">
    <property type="entry name" value="Metallo-depent_PP-like"/>
</dbReference>
<dbReference type="InterPro" id="IPR024654">
    <property type="entry name" value="Calcineurin-like_PHP_lpxH"/>
</dbReference>
<accession>A0A2R7Y6M4</accession>
<dbReference type="EMBL" id="NBVN01000004">
    <property type="protein sequence ID" value="PUA32522.1"/>
    <property type="molecule type" value="Genomic_DNA"/>
</dbReference>
<organism evidence="2 3">
    <name type="scientific">Zestosphaera tikiterensis</name>
    <dbReference type="NCBI Taxonomy" id="1973259"/>
    <lineage>
        <taxon>Archaea</taxon>
        <taxon>Thermoproteota</taxon>
        <taxon>Thermoprotei</taxon>
        <taxon>Desulfurococcales</taxon>
        <taxon>Desulfurococcaceae</taxon>
        <taxon>Zestosphaera</taxon>
    </lineage>
</organism>
<dbReference type="Pfam" id="PF12850">
    <property type="entry name" value="Metallophos_2"/>
    <property type="match status" value="1"/>
</dbReference>
<dbReference type="AlphaFoldDB" id="A0A2R7Y6M4"/>
<name>A0A2R7Y6M4_9CREN</name>